<evidence type="ECO:0000256" key="3">
    <source>
        <dbReference type="ARBA" id="ARBA00022679"/>
    </source>
</evidence>
<keyword evidence="3" id="KW-0808">Transferase</keyword>
<feature type="domain" description="Protein kinase" evidence="10">
    <location>
        <begin position="31"/>
        <end position="165"/>
    </location>
</feature>
<evidence type="ECO:0000256" key="2">
    <source>
        <dbReference type="ARBA" id="ARBA00022527"/>
    </source>
</evidence>
<organism evidence="12">
    <name type="scientific">Perkinsus marinus (strain ATCC 50983 / TXsc)</name>
    <dbReference type="NCBI Taxonomy" id="423536"/>
    <lineage>
        <taxon>Eukaryota</taxon>
        <taxon>Sar</taxon>
        <taxon>Alveolata</taxon>
        <taxon>Perkinsozoa</taxon>
        <taxon>Perkinsea</taxon>
        <taxon>Perkinsida</taxon>
        <taxon>Perkinsidae</taxon>
        <taxon>Perkinsus</taxon>
    </lineage>
</organism>
<evidence type="ECO:0000256" key="1">
    <source>
        <dbReference type="ARBA" id="ARBA00012513"/>
    </source>
</evidence>
<feature type="region of interest" description="Disordered" evidence="9">
    <location>
        <begin position="1"/>
        <end position="20"/>
    </location>
</feature>
<feature type="region of interest" description="Disordered" evidence="9">
    <location>
        <begin position="321"/>
        <end position="417"/>
    </location>
</feature>
<evidence type="ECO:0000256" key="8">
    <source>
        <dbReference type="ARBA" id="ARBA00048679"/>
    </source>
</evidence>
<dbReference type="PANTHER" id="PTHR22967:SF57">
    <property type="entry name" value="AUXILIN, ISOFORM A-RELATED"/>
    <property type="match status" value="1"/>
</dbReference>
<evidence type="ECO:0000256" key="4">
    <source>
        <dbReference type="ARBA" id="ARBA00022741"/>
    </source>
</evidence>
<feature type="compositionally biased region" description="Basic residues" evidence="9">
    <location>
        <begin position="10"/>
        <end position="20"/>
    </location>
</feature>
<evidence type="ECO:0000313" key="11">
    <source>
        <dbReference type="EMBL" id="EER12671.1"/>
    </source>
</evidence>
<accession>C5KS90</accession>
<dbReference type="GO" id="GO:0004674">
    <property type="term" value="F:protein serine/threonine kinase activity"/>
    <property type="evidence" value="ECO:0007669"/>
    <property type="project" value="UniProtKB-KW"/>
</dbReference>
<dbReference type="SMART" id="SM00220">
    <property type="entry name" value="S_TKc"/>
    <property type="match status" value="1"/>
</dbReference>
<dbReference type="InParanoid" id="C5KS90"/>
<feature type="region of interest" description="Disordered" evidence="9">
    <location>
        <begin position="180"/>
        <end position="301"/>
    </location>
</feature>
<dbReference type="GeneID" id="9058542"/>
<dbReference type="EC" id="2.7.11.1" evidence="1"/>
<protein>
    <recommendedName>
        <fullName evidence="1">non-specific serine/threonine protein kinase</fullName>
        <ecNumber evidence="1">2.7.11.1</ecNumber>
    </recommendedName>
</protein>
<keyword evidence="12" id="KW-1185">Reference proteome</keyword>
<keyword evidence="5 11" id="KW-0418">Kinase</keyword>
<dbReference type="RefSeq" id="XP_002780876.1">
    <property type="nucleotide sequence ID" value="XM_002780830.1"/>
</dbReference>
<dbReference type="SUPFAM" id="SSF56112">
    <property type="entry name" value="Protein kinase-like (PK-like)"/>
    <property type="match status" value="1"/>
</dbReference>
<dbReference type="GO" id="GO:0005524">
    <property type="term" value="F:ATP binding"/>
    <property type="evidence" value="ECO:0007669"/>
    <property type="project" value="UniProtKB-KW"/>
</dbReference>
<dbReference type="AlphaFoldDB" id="C5KS90"/>
<dbReference type="OrthoDB" id="248923at2759"/>
<keyword evidence="6" id="KW-0067">ATP-binding</keyword>
<name>C5KS90_PERM5</name>
<evidence type="ECO:0000313" key="12">
    <source>
        <dbReference type="Proteomes" id="UP000007800"/>
    </source>
</evidence>
<comment type="catalytic activity">
    <reaction evidence="7">
        <text>L-threonyl-[protein] + ATP = O-phospho-L-threonyl-[protein] + ADP + H(+)</text>
        <dbReference type="Rhea" id="RHEA:46608"/>
        <dbReference type="Rhea" id="RHEA-COMP:11060"/>
        <dbReference type="Rhea" id="RHEA-COMP:11605"/>
        <dbReference type="ChEBI" id="CHEBI:15378"/>
        <dbReference type="ChEBI" id="CHEBI:30013"/>
        <dbReference type="ChEBI" id="CHEBI:30616"/>
        <dbReference type="ChEBI" id="CHEBI:61977"/>
        <dbReference type="ChEBI" id="CHEBI:456216"/>
        <dbReference type="EC" id="2.7.11.1"/>
    </reaction>
</comment>
<evidence type="ECO:0000256" key="7">
    <source>
        <dbReference type="ARBA" id="ARBA00047899"/>
    </source>
</evidence>
<evidence type="ECO:0000256" key="9">
    <source>
        <dbReference type="SAM" id="MobiDB-lite"/>
    </source>
</evidence>
<feature type="compositionally biased region" description="Pro residues" evidence="9">
    <location>
        <begin position="348"/>
        <end position="357"/>
    </location>
</feature>
<sequence>MDTSASAPKKPGKVKGKKTPSRVYKIGDREVVEEKPLSEGGFAYVSLMRDVNSSQTFAMKKMKCTDRTRYQMALHECKILESLSGQPNIVNCYGHITEPGILFTLICYRHPFQDQSVLAISNAKYHIDAKASERHPRPLTDLCRWMLSRDPTRRPTAKQVLDVFTDWSRVAVEGIITVNGIGSKGTKPSRHESSKRRPKSLEPPHIHPSPTSSSSDEGREIHSAPDWSTPSDIVDDELPSWQAFRTEPSRPQAATDSSSGDDGWKSFTDPNPSQRRLPTPSVEDHSADDAVIPSMTAASPTTTTWTATFEVSSTTKTVLAPKVPLGHNDDSLPEWTAFGGSISSSPSPAEPSPPPPHVSAIPSRSDDTSQFTTGHDVWSSGVLPHDAARAGQWEAFSSGQALKGDDRSSMPSPDDAVGVETITTNDLINLNDKPEGNA</sequence>
<comment type="catalytic activity">
    <reaction evidence="8">
        <text>L-seryl-[protein] + ATP = O-phospho-L-seryl-[protein] + ADP + H(+)</text>
        <dbReference type="Rhea" id="RHEA:17989"/>
        <dbReference type="Rhea" id="RHEA-COMP:9863"/>
        <dbReference type="Rhea" id="RHEA-COMP:11604"/>
        <dbReference type="ChEBI" id="CHEBI:15378"/>
        <dbReference type="ChEBI" id="CHEBI:29999"/>
        <dbReference type="ChEBI" id="CHEBI:30616"/>
        <dbReference type="ChEBI" id="CHEBI:83421"/>
        <dbReference type="ChEBI" id="CHEBI:456216"/>
        <dbReference type="EC" id="2.7.11.1"/>
    </reaction>
</comment>
<dbReference type="EMBL" id="GG675975">
    <property type="protein sequence ID" value="EER12671.1"/>
    <property type="molecule type" value="Genomic_DNA"/>
</dbReference>
<dbReference type="PANTHER" id="PTHR22967">
    <property type="entry name" value="SERINE/THREONINE PROTEIN KINASE"/>
    <property type="match status" value="1"/>
</dbReference>
<dbReference type="InterPro" id="IPR011009">
    <property type="entry name" value="Kinase-like_dom_sf"/>
</dbReference>
<dbReference type="InterPro" id="IPR000719">
    <property type="entry name" value="Prot_kinase_dom"/>
</dbReference>
<dbReference type="Proteomes" id="UP000007800">
    <property type="component" value="Unassembled WGS sequence"/>
</dbReference>
<dbReference type="Gene3D" id="3.30.200.20">
    <property type="entry name" value="Phosphorylase Kinase, domain 1"/>
    <property type="match status" value="1"/>
</dbReference>
<dbReference type="Gene3D" id="1.10.510.10">
    <property type="entry name" value="Transferase(Phosphotransferase) domain 1"/>
    <property type="match status" value="1"/>
</dbReference>
<evidence type="ECO:0000259" key="10">
    <source>
        <dbReference type="SMART" id="SM00220"/>
    </source>
</evidence>
<evidence type="ECO:0000256" key="6">
    <source>
        <dbReference type="ARBA" id="ARBA00022840"/>
    </source>
</evidence>
<gene>
    <name evidence="11" type="ORF">Pmar_PMAR002479</name>
</gene>
<dbReference type="GO" id="GO:0005737">
    <property type="term" value="C:cytoplasm"/>
    <property type="evidence" value="ECO:0007669"/>
    <property type="project" value="TreeGrafter"/>
</dbReference>
<proteinExistence type="predicted"/>
<keyword evidence="2 11" id="KW-0723">Serine/threonine-protein kinase</keyword>
<evidence type="ECO:0000256" key="5">
    <source>
        <dbReference type="ARBA" id="ARBA00022777"/>
    </source>
</evidence>
<keyword evidence="4" id="KW-0547">Nucleotide-binding</keyword>
<dbReference type="OMA" id="WQAFRTE"/>
<reference evidence="11 12" key="1">
    <citation type="submission" date="2008-07" db="EMBL/GenBank/DDBJ databases">
        <authorList>
            <person name="El-Sayed N."/>
            <person name="Caler E."/>
            <person name="Inman J."/>
            <person name="Amedeo P."/>
            <person name="Hass B."/>
            <person name="Wortman J."/>
        </authorList>
    </citation>
    <scope>NUCLEOTIDE SEQUENCE [LARGE SCALE GENOMIC DNA]</scope>
    <source>
        <strain evidence="12">ATCC 50983 / TXsc</strain>
    </source>
</reference>